<evidence type="ECO:0000256" key="8">
    <source>
        <dbReference type="SAM" id="MobiDB-lite"/>
    </source>
</evidence>
<dbReference type="InterPro" id="IPR013106">
    <property type="entry name" value="Ig_V-set"/>
</dbReference>
<reference evidence="11" key="1">
    <citation type="journal article" date="2022" name="bioRxiv">
        <title>Sequencing and chromosome-scale assembly of the giantPleurodeles waltlgenome.</title>
        <authorList>
            <person name="Brown T."/>
            <person name="Elewa A."/>
            <person name="Iarovenko S."/>
            <person name="Subramanian E."/>
            <person name="Araus A.J."/>
            <person name="Petzold A."/>
            <person name="Susuki M."/>
            <person name="Suzuki K.-i.T."/>
            <person name="Hayashi T."/>
            <person name="Toyoda A."/>
            <person name="Oliveira C."/>
            <person name="Osipova E."/>
            <person name="Leigh N.D."/>
            <person name="Simon A."/>
            <person name="Yun M.H."/>
        </authorList>
    </citation>
    <scope>NUCLEOTIDE SEQUENCE</scope>
    <source>
        <strain evidence="11">20211129_DDA</strain>
        <tissue evidence="11">Liver</tissue>
    </source>
</reference>
<dbReference type="PROSITE" id="PS50835">
    <property type="entry name" value="IG_LIKE"/>
    <property type="match status" value="2"/>
</dbReference>
<protein>
    <recommendedName>
        <fullName evidence="10">Ig-like domain-containing protein</fullName>
    </recommendedName>
</protein>
<keyword evidence="7" id="KW-0393">Immunoglobulin domain</keyword>
<dbReference type="Pfam" id="PF07686">
    <property type="entry name" value="V-set"/>
    <property type="match status" value="1"/>
</dbReference>
<keyword evidence="4 9" id="KW-1133">Transmembrane helix</keyword>
<feature type="domain" description="Ig-like" evidence="10">
    <location>
        <begin position="100"/>
        <end position="210"/>
    </location>
</feature>
<organism evidence="11 12">
    <name type="scientific">Pleurodeles waltl</name>
    <name type="common">Iberian ribbed newt</name>
    <dbReference type="NCBI Taxonomy" id="8319"/>
    <lineage>
        <taxon>Eukaryota</taxon>
        <taxon>Metazoa</taxon>
        <taxon>Chordata</taxon>
        <taxon>Craniata</taxon>
        <taxon>Vertebrata</taxon>
        <taxon>Euteleostomi</taxon>
        <taxon>Amphibia</taxon>
        <taxon>Batrachia</taxon>
        <taxon>Caudata</taxon>
        <taxon>Salamandroidea</taxon>
        <taxon>Salamandridae</taxon>
        <taxon>Pleurodelinae</taxon>
        <taxon>Pleurodeles</taxon>
    </lineage>
</organism>
<keyword evidence="3" id="KW-0732">Signal</keyword>
<dbReference type="PANTHER" id="PTHR44969:SF1">
    <property type="entry name" value="CELL SURFACE A33 ANTIGEN"/>
    <property type="match status" value="1"/>
</dbReference>
<evidence type="ECO:0000313" key="12">
    <source>
        <dbReference type="Proteomes" id="UP001066276"/>
    </source>
</evidence>
<sequence>MRRLMRQEPGALLAESRCPSRWEGRAQVRPEAAAYLGRHCPGSSACAGERGERLPAEGGRRKTWAARGASQPRRCCWQVEHGHAQALLFRRVVLDTAFAIKVQTPQKVIQVARGKNTTLQCQMQTTVATKVGGIVSWKTTVDQAEVLVYFYGQDISVGERYTGRVQFSGKPDDGDLSITISQVNMADNGTYQCEAQIPKDTSGTKLDKVDLLVLVAPSKPKQSITGTVEYGQVITLNCVSEEGSPIPTYTWQSYSVTNQLRPLPATAVTDKGSLTLKNISADTSGFYLVTVSNIVGQESCNITLSVMPPSMNIAFYAGIIGGSLAGVVLIGIIAYCCCCRNRDDKEDYEMDEREEGPPTQQGRPLRQRDDEDDDEEEEGHGRRSTEPPMPPANKPKRIANEVDA</sequence>
<evidence type="ECO:0000313" key="11">
    <source>
        <dbReference type="EMBL" id="KAJ1112582.1"/>
    </source>
</evidence>
<dbReference type="InterPro" id="IPR003599">
    <property type="entry name" value="Ig_sub"/>
</dbReference>
<evidence type="ECO:0000256" key="2">
    <source>
        <dbReference type="ARBA" id="ARBA00022692"/>
    </source>
</evidence>
<dbReference type="InterPro" id="IPR013783">
    <property type="entry name" value="Ig-like_fold"/>
</dbReference>
<gene>
    <name evidence="11" type="ORF">NDU88_000844</name>
</gene>
<evidence type="ECO:0000259" key="10">
    <source>
        <dbReference type="PROSITE" id="PS50835"/>
    </source>
</evidence>
<keyword evidence="5 9" id="KW-0472">Membrane</keyword>
<keyword evidence="6" id="KW-1015">Disulfide bond</keyword>
<name>A0AAV7NBR1_PLEWA</name>
<dbReference type="AlphaFoldDB" id="A0AAV7NBR1"/>
<keyword evidence="2 9" id="KW-0812">Transmembrane</keyword>
<dbReference type="SMART" id="SM00406">
    <property type="entry name" value="IGv"/>
    <property type="match status" value="1"/>
</dbReference>
<accession>A0AAV7NBR1</accession>
<dbReference type="Gene3D" id="2.60.40.10">
    <property type="entry name" value="Immunoglobulins"/>
    <property type="match status" value="2"/>
</dbReference>
<dbReference type="InterPro" id="IPR036179">
    <property type="entry name" value="Ig-like_dom_sf"/>
</dbReference>
<feature type="region of interest" description="Disordered" evidence="8">
    <location>
        <begin position="348"/>
        <end position="404"/>
    </location>
</feature>
<dbReference type="SMART" id="SM00408">
    <property type="entry name" value="IGc2"/>
    <property type="match status" value="2"/>
</dbReference>
<dbReference type="SMART" id="SM00409">
    <property type="entry name" value="IG"/>
    <property type="match status" value="2"/>
</dbReference>
<evidence type="ECO:0000256" key="1">
    <source>
        <dbReference type="ARBA" id="ARBA00004479"/>
    </source>
</evidence>
<evidence type="ECO:0000256" key="3">
    <source>
        <dbReference type="ARBA" id="ARBA00022729"/>
    </source>
</evidence>
<dbReference type="EMBL" id="JANPWB010000012">
    <property type="protein sequence ID" value="KAJ1112582.1"/>
    <property type="molecule type" value="Genomic_DNA"/>
</dbReference>
<comment type="subcellular location">
    <subcellularLocation>
        <location evidence="1">Membrane</location>
        <topology evidence="1">Single-pass type I membrane protein</topology>
    </subcellularLocation>
</comment>
<evidence type="ECO:0000256" key="7">
    <source>
        <dbReference type="ARBA" id="ARBA00023319"/>
    </source>
</evidence>
<dbReference type="FunFam" id="2.60.40.10:FF:000095">
    <property type="entry name" value="immunoglobulin superfamily member 11 isoform X1"/>
    <property type="match status" value="1"/>
</dbReference>
<dbReference type="Pfam" id="PF13927">
    <property type="entry name" value="Ig_3"/>
    <property type="match status" value="1"/>
</dbReference>
<evidence type="ECO:0000256" key="9">
    <source>
        <dbReference type="SAM" id="Phobius"/>
    </source>
</evidence>
<evidence type="ECO:0000256" key="6">
    <source>
        <dbReference type="ARBA" id="ARBA00023157"/>
    </source>
</evidence>
<feature type="domain" description="Ig-like" evidence="10">
    <location>
        <begin position="220"/>
        <end position="305"/>
    </location>
</feature>
<evidence type="ECO:0000256" key="5">
    <source>
        <dbReference type="ARBA" id="ARBA00023136"/>
    </source>
</evidence>
<dbReference type="InterPro" id="IPR003598">
    <property type="entry name" value="Ig_sub2"/>
</dbReference>
<dbReference type="GO" id="GO:0005886">
    <property type="term" value="C:plasma membrane"/>
    <property type="evidence" value="ECO:0007669"/>
    <property type="project" value="InterPro"/>
</dbReference>
<evidence type="ECO:0000256" key="4">
    <source>
        <dbReference type="ARBA" id="ARBA00022989"/>
    </source>
</evidence>
<keyword evidence="12" id="KW-1185">Reference proteome</keyword>
<comment type="caution">
    <text evidence="11">The sequence shown here is derived from an EMBL/GenBank/DDBJ whole genome shotgun (WGS) entry which is preliminary data.</text>
</comment>
<dbReference type="InterPro" id="IPR042474">
    <property type="entry name" value="A33"/>
</dbReference>
<proteinExistence type="predicted"/>
<dbReference type="SUPFAM" id="SSF48726">
    <property type="entry name" value="Immunoglobulin"/>
    <property type="match status" value="2"/>
</dbReference>
<dbReference type="PANTHER" id="PTHR44969">
    <property type="entry name" value="CELL SURFACE A33 ANTIGEN"/>
    <property type="match status" value="1"/>
</dbReference>
<dbReference type="Proteomes" id="UP001066276">
    <property type="component" value="Chromosome 8"/>
</dbReference>
<dbReference type="InterPro" id="IPR007110">
    <property type="entry name" value="Ig-like_dom"/>
</dbReference>
<feature type="transmembrane region" description="Helical" evidence="9">
    <location>
        <begin position="313"/>
        <end position="335"/>
    </location>
</feature>